<sequence length="161" mass="17740">MAKTQLPKLIITILSLLIFLLLSLHFQSAQSFHDDDNGDDQEYVLDDPITYVKSTSRSRFLTTSVKKTIKNTSCDAKTKPYVCNGVSADKGKSLLYCCKKHCRDVLGDKNNCGRCGHKCRLGERCCGGVCTNVLVNKSNCGKCGKKCARGVKCEYGYCGYA</sequence>
<dbReference type="AlphaFoldDB" id="A0ABD3S9R8"/>
<dbReference type="Proteomes" id="UP001634393">
    <property type="component" value="Unassembled WGS sequence"/>
</dbReference>
<protein>
    <submittedName>
        <fullName evidence="4">Uncharacterized protein</fullName>
    </submittedName>
</protein>
<dbReference type="PANTHER" id="PTHR33227:SF6">
    <property type="entry name" value="PROTEIN GRIM REAPER"/>
    <property type="match status" value="1"/>
</dbReference>
<reference evidence="4 5" key="1">
    <citation type="submission" date="2024-12" db="EMBL/GenBank/DDBJ databases">
        <title>The unique morphological basis and parallel evolutionary history of personate flowers in Penstemon.</title>
        <authorList>
            <person name="Depatie T.H."/>
            <person name="Wessinger C.A."/>
        </authorList>
    </citation>
    <scope>NUCLEOTIDE SEQUENCE [LARGE SCALE GENOMIC DNA]</scope>
    <source>
        <strain evidence="4">WTNN_2</strain>
        <tissue evidence="4">Leaf</tissue>
    </source>
</reference>
<name>A0ABD3S9R8_9LAMI</name>
<evidence type="ECO:0000313" key="5">
    <source>
        <dbReference type="Proteomes" id="UP001634393"/>
    </source>
</evidence>
<proteinExistence type="inferred from homology"/>
<evidence type="ECO:0000256" key="2">
    <source>
        <dbReference type="ARBA" id="ARBA00022729"/>
    </source>
</evidence>
<dbReference type="PANTHER" id="PTHR33227">
    <property type="entry name" value="STIGMA-SPECIFIC STIG1-LIKE PROTEIN 3"/>
    <property type="match status" value="1"/>
</dbReference>
<dbReference type="InterPro" id="IPR006969">
    <property type="entry name" value="Stig-like"/>
</dbReference>
<keyword evidence="5" id="KW-1185">Reference proteome</keyword>
<feature type="signal peptide" evidence="3">
    <location>
        <begin position="1"/>
        <end position="31"/>
    </location>
</feature>
<comment type="caution">
    <text evidence="4">The sequence shown here is derived from an EMBL/GenBank/DDBJ whole genome shotgun (WGS) entry which is preliminary data.</text>
</comment>
<keyword evidence="2 3" id="KW-0732">Signal</keyword>
<organism evidence="4 5">
    <name type="scientific">Penstemon smallii</name>
    <dbReference type="NCBI Taxonomy" id="265156"/>
    <lineage>
        <taxon>Eukaryota</taxon>
        <taxon>Viridiplantae</taxon>
        <taxon>Streptophyta</taxon>
        <taxon>Embryophyta</taxon>
        <taxon>Tracheophyta</taxon>
        <taxon>Spermatophyta</taxon>
        <taxon>Magnoliopsida</taxon>
        <taxon>eudicotyledons</taxon>
        <taxon>Gunneridae</taxon>
        <taxon>Pentapetalae</taxon>
        <taxon>asterids</taxon>
        <taxon>lamiids</taxon>
        <taxon>Lamiales</taxon>
        <taxon>Plantaginaceae</taxon>
        <taxon>Cheloneae</taxon>
        <taxon>Penstemon</taxon>
    </lineage>
</organism>
<dbReference type="Pfam" id="PF04885">
    <property type="entry name" value="Stig1"/>
    <property type="match status" value="1"/>
</dbReference>
<evidence type="ECO:0000313" key="4">
    <source>
        <dbReference type="EMBL" id="KAL3821202.1"/>
    </source>
</evidence>
<gene>
    <name evidence="4" type="ORF">ACJIZ3_007107</name>
</gene>
<comment type="similarity">
    <text evidence="1">Belongs to the STIG1 family.</text>
</comment>
<evidence type="ECO:0000256" key="1">
    <source>
        <dbReference type="ARBA" id="ARBA00006010"/>
    </source>
</evidence>
<accession>A0ABD3S9R8</accession>
<evidence type="ECO:0000256" key="3">
    <source>
        <dbReference type="SAM" id="SignalP"/>
    </source>
</evidence>
<feature type="chain" id="PRO_5044842891" evidence="3">
    <location>
        <begin position="32"/>
        <end position="161"/>
    </location>
</feature>
<dbReference type="EMBL" id="JBJXBP010000007">
    <property type="protein sequence ID" value="KAL3821202.1"/>
    <property type="molecule type" value="Genomic_DNA"/>
</dbReference>